<evidence type="ECO:0000313" key="2">
    <source>
        <dbReference type="EMBL" id="GFH57214.1"/>
    </source>
</evidence>
<dbReference type="AlphaFoldDB" id="A0AAD3HBM6"/>
<sequence>MNQSNPSDERPNRKARKADNKYKAKKRKAAAIFEVAETKRGKIFNEKLAKKKDERIGTFHKCLNDTRLANPTNHALPQGEDQEMVQIKIEDKVFDVLVLNFKDGKLLQGIQEYERFEMSKGCWTIYWRKHLNRNSECKALKGKHYGIKVDGRMIAIHLRDVLPDKAKQGVRFMEKLHCAANRQECLGKTCGAEGFLSPTNIANYVLQDEECLKKLGLTKRDPDAKFRLVVKGKSTKVYVPMKEEHWTTDADGKLVTEVAFQIGNLMNRNIYGTVPQIKNLTKSIGKEDNDFPRWDNTIFGASKNNIGVKLGALNEVMVKAIKACHSLFPHKTASHEFEDGNQSIACNFLRKRSDKIAMHKDTPSGFPCCLVNNRKNHGGGGELFLAEAAFTSNYIDGDLMIMDGESLHGVYSSDVNQPRFSMVVYNNGKDKEEKNNDKNKKGKK</sequence>
<evidence type="ECO:0000256" key="1">
    <source>
        <dbReference type="SAM" id="MobiDB-lite"/>
    </source>
</evidence>
<reference evidence="2 3" key="1">
    <citation type="journal article" date="2021" name="Sci. Rep.">
        <title>The genome of the diatom Chaetoceros tenuissimus carries an ancient integrated fragment of an extant virus.</title>
        <authorList>
            <person name="Hongo Y."/>
            <person name="Kimura K."/>
            <person name="Takaki Y."/>
            <person name="Yoshida Y."/>
            <person name="Baba S."/>
            <person name="Kobayashi G."/>
            <person name="Nagasaki K."/>
            <person name="Hano T."/>
            <person name="Tomaru Y."/>
        </authorList>
    </citation>
    <scope>NUCLEOTIDE SEQUENCE [LARGE SCALE GENOMIC DNA]</scope>
    <source>
        <strain evidence="2 3">NIES-3715</strain>
    </source>
</reference>
<feature type="region of interest" description="Disordered" evidence="1">
    <location>
        <begin position="1"/>
        <end position="24"/>
    </location>
</feature>
<proteinExistence type="predicted"/>
<feature type="region of interest" description="Disordered" evidence="1">
    <location>
        <begin position="425"/>
        <end position="444"/>
    </location>
</feature>
<dbReference type="Gene3D" id="3.60.130.30">
    <property type="match status" value="1"/>
</dbReference>
<dbReference type="EMBL" id="BLLK01000057">
    <property type="protein sequence ID" value="GFH57214.1"/>
    <property type="molecule type" value="Genomic_DNA"/>
</dbReference>
<evidence type="ECO:0000313" key="3">
    <source>
        <dbReference type="Proteomes" id="UP001054902"/>
    </source>
</evidence>
<feature type="compositionally biased region" description="Basic and acidic residues" evidence="1">
    <location>
        <begin position="428"/>
        <end position="444"/>
    </location>
</feature>
<keyword evidence="3" id="KW-1185">Reference proteome</keyword>
<organism evidence="2 3">
    <name type="scientific">Chaetoceros tenuissimus</name>
    <dbReference type="NCBI Taxonomy" id="426638"/>
    <lineage>
        <taxon>Eukaryota</taxon>
        <taxon>Sar</taxon>
        <taxon>Stramenopiles</taxon>
        <taxon>Ochrophyta</taxon>
        <taxon>Bacillariophyta</taxon>
        <taxon>Coscinodiscophyceae</taxon>
        <taxon>Chaetocerotophycidae</taxon>
        <taxon>Chaetocerotales</taxon>
        <taxon>Chaetocerotaceae</taxon>
        <taxon>Chaetoceros</taxon>
    </lineage>
</organism>
<protein>
    <submittedName>
        <fullName evidence="2">Uncharacterized protein</fullName>
    </submittedName>
</protein>
<comment type="caution">
    <text evidence="2">The sequence shown here is derived from an EMBL/GenBank/DDBJ whole genome shotgun (WGS) entry which is preliminary data.</text>
</comment>
<dbReference type="Proteomes" id="UP001054902">
    <property type="component" value="Unassembled WGS sequence"/>
</dbReference>
<name>A0AAD3HBM6_9STRA</name>
<gene>
    <name evidence="2" type="ORF">CTEN210_13690</name>
</gene>
<accession>A0AAD3HBM6</accession>
<feature type="compositionally biased region" description="Basic and acidic residues" evidence="1">
    <location>
        <begin position="7"/>
        <end position="22"/>
    </location>
</feature>